<dbReference type="InParanoid" id="A0A803JZB7"/>
<reference evidence="1" key="2">
    <citation type="submission" date="2021-03" db="UniProtKB">
        <authorList>
            <consortium name="Ensembl"/>
        </authorList>
    </citation>
    <scope>IDENTIFICATION</scope>
</reference>
<name>A0A803JZB7_XENTR</name>
<dbReference type="AlphaFoldDB" id="A0A803JZB7"/>
<proteinExistence type="predicted"/>
<protein>
    <submittedName>
        <fullName evidence="1">Uncharacterized protein</fullName>
    </submittedName>
</protein>
<evidence type="ECO:0000313" key="1">
    <source>
        <dbReference type="Ensembl" id="ENSXETP00000113371"/>
    </source>
</evidence>
<organism evidence="1">
    <name type="scientific">Xenopus tropicalis</name>
    <name type="common">Western clawed frog</name>
    <name type="synonym">Silurana tropicalis</name>
    <dbReference type="NCBI Taxonomy" id="8364"/>
    <lineage>
        <taxon>Eukaryota</taxon>
        <taxon>Metazoa</taxon>
        <taxon>Chordata</taxon>
        <taxon>Craniata</taxon>
        <taxon>Vertebrata</taxon>
        <taxon>Euteleostomi</taxon>
        <taxon>Amphibia</taxon>
        <taxon>Batrachia</taxon>
        <taxon>Anura</taxon>
        <taxon>Pipoidea</taxon>
        <taxon>Pipidae</taxon>
        <taxon>Xenopodinae</taxon>
        <taxon>Xenopus</taxon>
        <taxon>Silurana</taxon>
    </lineage>
</organism>
<accession>A0A803JZB7</accession>
<reference evidence="1" key="1">
    <citation type="journal article" date="2010" name="Science">
        <title>The genome of the Western clawed frog Xenopus tropicalis.</title>
        <authorList>
            <person name="Hellsten U."/>
            <person name="Harland R.M."/>
            <person name="Gilchrist M.J."/>
            <person name="Hendrix D."/>
            <person name="Jurka J."/>
            <person name="Kapitonov V."/>
            <person name="Ovcharenko I."/>
            <person name="Putnam N.H."/>
            <person name="Shu S."/>
            <person name="Taher L."/>
            <person name="Blitz I.L."/>
            <person name="Blumberg B."/>
            <person name="Dichmann D.S."/>
            <person name="Dubchak I."/>
            <person name="Amaya E."/>
            <person name="Detter J.C."/>
            <person name="Fletcher R."/>
            <person name="Gerhard D.S."/>
            <person name="Goodstein D."/>
            <person name="Graves T."/>
            <person name="Grigoriev I.V."/>
            <person name="Grimwood J."/>
            <person name="Kawashima T."/>
            <person name="Lindquist E."/>
            <person name="Lucas S.M."/>
            <person name="Mead P.E."/>
            <person name="Mitros T."/>
            <person name="Ogino H."/>
            <person name="Ohta Y."/>
            <person name="Poliakov A.V."/>
            <person name="Pollet N."/>
            <person name="Robert J."/>
            <person name="Salamov A."/>
            <person name="Sater A.K."/>
            <person name="Schmutz J."/>
            <person name="Terry A."/>
            <person name="Vize P.D."/>
            <person name="Warren W.C."/>
            <person name="Wells D."/>
            <person name="Wills A."/>
            <person name="Wilson R.K."/>
            <person name="Zimmerman L.B."/>
            <person name="Zorn A.M."/>
            <person name="Grainger R."/>
            <person name="Grammer T."/>
            <person name="Khokha M.K."/>
            <person name="Richardson P.M."/>
            <person name="Rokhsar D.S."/>
        </authorList>
    </citation>
    <scope>NUCLEOTIDE SEQUENCE [LARGE SCALE GENOMIC DNA]</scope>
    <source>
        <strain evidence="1">Nigerian</strain>
    </source>
</reference>
<sequence length="60" mass="6568">MSLQTPVGILLSSHCRFAPIPPAFSFNSFEVHALQIFHPLSVRGSHLQAPVSLLPSYLPL</sequence>
<dbReference type="Ensembl" id="ENSXETT00000112459">
    <property type="protein sequence ID" value="ENSXETP00000113371"/>
    <property type="gene ID" value="ENSXETG00000045294"/>
</dbReference>